<dbReference type="InterPro" id="IPR036667">
    <property type="entry name" value="PTS_IIB_sorbose-sp_sf"/>
</dbReference>
<dbReference type="Pfam" id="PF03830">
    <property type="entry name" value="PTSIIB_sorb"/>
    <property type="match status" value="1"/>
</dbReference>
<keyword evidence="6" id="KW-0598">Phosphotransferase system</keyword>
<evidence type="ECO:0000256" key="6">
    <source>
        <dbReference type="ARBA" id="ARBA00022683"/>
    </source>
</evidence>
<keyword evidence="3" id="KW-0963">Cytoplasm</keyword>
<evidence type="ECO:0000256" key="1">
    <source>
        <dbReference type="ARBA" id="ARBA00004496"/>
    </source>
</evidence>
<dbReference type="SUPFAM" id="SSF52728">
    <property type="entry name" value="PTS IIb component"/>
    <property type="match status" value="1"/>
</dbReference>
<dbReference type="RefSeq" id="WP_345490328.1">
    <property type="nucleotide sequence ID" value="NZ_BAABHY010000001.1"/>
</dbReference>
<evidence type="ECO:0000259" key="8">
    <source>
        <dbReference type="PROSITE" id="PS51101"/>
    </source>
</evidence>
<evidence type="ECO:0000313" key="9">
    <source>
        <dbReference type="EMBL" id="GAA5110090.1"/>
    </source>
</evidence>
<feature type="domain" description="PTS EIIB type-4" evidence="8">
    <location>
        <begin position="1"/>
        <end position="163"/>
    </location>
</feature>
<dbReference type="Proteomes" id="UP001500171">
    <property type="component" value="Unassembled WGS sequence"/>
</dbReference>
<name>A0ABP9NAT6_9GAMM</name>
<organism evidence="9 10">
    <name type="scientific">Orbus sasakiae</name>
    <dbReference type="NCBI Taxonomy" id="1078475"/>
    <lineage>
        <taxon>Bacteria</taxon>
        <taxon>Pseudomonadati</taxon>
        <taxon>Pseudomonadota</taxon>
        <taxon>Gammaproteobacteria</taxon>
        <taxon>Orbales</taxon>
        <taxon>Orbaceae</taxon>
        <taxon>Orbus</taxon>
    </lineage>
</organism>
<evidence type="ECO:0000313" key="10">
    <source>
        <dbReference type="Proteomes" id="UP001500171"/>
    </source>
</evidence>
<dbReference type="NCBIfam" id="TIGR00854">
    <property type="entry name" value="pts-sorbose"/>
    <property type="match status" value="1"/>
</dbReference>
<dbReference type="PROSITE" id="PS51101">
    <property type="entry name" value="PTS_EIIB_TYPE_4"/>
    <property type="match status" value="1"/>
</dbReference>
<protein>
    <submittedName>
        <fullName evidence="9">Mannose/fructose/sorbose PTS transporter subunit IIB</fullName>
    </submittedName>
</protein>
<dbReference type="CDD" id="cd00001">
    <property type="entry name" value="PTS_IIB_man"/>
    <property type="match status" value="1"/>
</dbReference>
<comment type="caution">
    <text evidence="9">The sequence shown here is derived from an EMBL/GenBank/DDBJ whole genome shotgun (WGS) entry which is preliminary data.</text>
</comment>
<proteinExistence type="predicted"/>
<comment type="subcellular location">
    <subcellularLocation>
        <location evidence="1">Cytoplasm</location>
    </subcellularLocation>
</comment>
<dbReference type="EMBL" id="BAABHY010000001">
    <property type="protein sequence ID" value="GAA5110090.1"/>
    <property type="molecule type" value="Genomic_DNA"/>
</dbReference>
<evidence type="ECO:0000256" key="7">
    <source>
        <dbReference type="ARBA" id="ARBA00022777"/>
    </source>
</evidence>
<dbReference type="Gene3D" id="3.40.35.10">
    <property type="entry name" value="Phosphotransferase system, sorbose subfamily IIB component"/>
    <property type="match status" value="1"/>
</dbReference>
<evidence type="ECO:0000256" key="4">
    <source>
        <dbReference type="ARBA" id="ARBA00022597"/>
    </source>
</evidence>
<dbReference type="InterPro" id="IPR004720">
    <property type="entry name" value="PTS_IIB_sorbose-sp"/>
</dbReference>
<keyword evidence="7" id="KW-0418">Kinase</keyword>
<keyword evidence="4" id="KW-0762">Sugar transport</keyword>
<reference evidence="10" key="1">
    <citation type="journal article" date="2019" name="Int. J. Syst. Evol. Microbiol.">
        <title>The Global Catalogue of Microorganisms (GCM) 10K type strain sequencing project: providing services to taxonomists for standard genome sequencing and annotation.</title>
        <authorList>
            <consortium name="The Broad Institute Genomics Platform"/>
            <consortium name="The Broad Institute Genome Sequencing Center for Infectious Disease"/>
            <person name="Wu L."/>
            <person name="Ma J."/>
        </authorList>
    </citation>
    <scope>NUCLEOTIDE SEQUENCE [LARGE SCALE GENOMIC DNA]</scope>
    <source>
        <strain evidence="10">JCM 18050</strain>
    </source>
</reference>
<keyword evidence="2" id="KW-0813">Transport</keyword>
<evidence type="ECO:0000256" key="2">
    <source>
        <dbReference type="ARBA" id="ARBA00022448"/>
    </source>
</evidence>
<gene>
    <name evidence="9" type="ORF">GCM10023211_14120</name>
</gene>
<sequence length="163" mass="18621">MIIQFSRIDDRLIHGQVTTVWVKEAKAERIIICNDEIHQDPIRTTLLKQAAPPGIKVNVVNIEKAVSVYNNPKYEKDTVFYLFTNPHDVVRLVEQGVDIKKINIGGMAYHEGKTQITKAVSLDANDVDAFNQLDKLGVELDLRVVYSDPNVDFIKKINEFKWD</sequence>
<keyword evidence="10" id="KW-1185">Reference proteome</keyword>
<dbReference type="InterPro" id="IPR018455">
    <property type="entry name" value="PTS_IIB_sorbose-sp_subgr"/>
</dbReference>
<keyword evidence="5" id="KW-0808">Transferase</keyword>
<evidence type="ECO:0000256" key="3">
    <source>
        <dbReference type="ARBA" id="ARBA00022490"/>
    </source>
</evidence>
<accession>A0ABP9NAT6</accession>
<evidence type="ECO:0000256" key="5">
    <source>
        <dbReference type="ARBA" id="ARBA00022679"/>
    </source>
</evidence>